<dbReference type="PROSITE" id="PS51257">
    <property type="entry name" value="PROKAR_LIPOPROTEIN"/>
    <property type="match status" value="1"/>
</dbReference>
<dbReference type="Proteomes" id="UP000031246">
    <property type="component" value="Unassembled WGS sequence"/>
</dbReference>
<reference evidence="1 2" key="1">
    <citation type="submission" date="2014-10" db="EMBL/GenBank/DDBJ databases">
        <title>Pedobacter Kyungheensis.</title>
        <authorList>
            <person name="Anderson B.M."/>
            <person name="Newman J.D."/>
        </authorList>
    </citation>
    <scope>NUCLEOTIDE SEQUENCE [LARGE SCALE GENOMIC DNA]</scope>
    <source>
        <strain evidence="1 2">KACC 16221</strain>
    </source>
</reference>
<dbReference type="EMBL" id="JSYN01000003">
    <property type="protein sequence ID" value="KIA96135.1"/>
    <property type="molecule type" value="Genomic_DNA"/>
</dbReference>
<protein>
    <recommendedName>
        <fullName evidence="3">Thioredoxin domain-containing protein</fullName>
    </recommendedName>
</protein>
<accession>A0A0C1DQ15</accession>
<organism evidence="1 2">
    <name type="scientific">Pedobacter kyungheensis</name>
    <dbReference type="NCBI Taxonomy" id="1069985"/>
    <lineage>
        <taxon>Bacteria</taxon>
        <taxon>Pseudomonadati</taxon>
        <taxon>Bacteroidota</taxon>
        <taxon>Sphingobacteriia</taxon>
        <taxon>Sphingobacteriales</taxon>
        <taxon>Sphingobacteriaceae</taxon>
        <taxon>Pedobacter</taxon>
    </lineage>
</organism>
<dbReference type="RefSeq" id="WP_039471763.1">
    <property type="nucleotide sequence ID" value="NZ_JSYN01000003.1"/>
</dbReference>
<keyword evidence="2" id="KW-1185">Reference proteome</keyword>
<gene>
    <name evidence="1" type="ORF">OC25_03310</name>
</gene>
<name>A0A0C1DQ15_9SPHI</name>
<comment type="caution">
    <text evidence="1">The sequence shown here is derived from an EMBL/GenBank/DDBJ whole genome shotgun (WGS) entry which is preliminary data.</text>
</comment>
<dbReference type="OrthoDB" id="761209at2"/>
<proteinExistence type="predicted"/>
<evidence type="ECO:0000313" key="2">
    <source>
        <dbReference type="Proteomes" id="UP000031246"/>
    </source>
</evidence>
<sequence length="217" mass="24305">MKKIIYLFILGLCVLTSSCTMMVKGFAKLLVKDYNDYTSTYVSDIQIEDPNGKHQTFKNLYGGKTVYLYVWGNKKLSAEQEKSYRLLKERFAKYPDVVFANLIVGSDSSSTTNRLVDDASSAEFRKILKLNDPAPFIIGKDGAILAYKGPKPDDKILVDYVLFQAMQGEDGTKSAKRFIRGVNGNSQFKSDKLIEWYTGHFGKAPGNKLSMSLSSTN</sequence>
<dbReference type="AlphaFoldDB" id="A0A0C1DQ15"/>
<evidence type="ECO:0008006" key="3">
    <source>
        <dbReference type="Google" id="ProtNLM"/>
    </source>
</evidence>
<evidence type="ECO:0000313" key="1">
    <source>
        <dbReference type="EMBL" id="KIA96135.1"/>
    </source>
</evidence>